<dbReference type="InterPro" id="IPR047324">
    <property type="entry name" value="LbH_gamma_CA-like"/>
</dbReference>
<sequence>MIGWVSLAARASVWYGVTLRAEAEPIEIGAGSNIQDGVTVHVDPGFPVHVGADVSVGHNAVLHGCTVEDGCLIGMGAVVLNGARVGQGSLVAAGALVPQGFVVPPRSLVAGVPAKVRRELTDAEVEQTRGNAVVYQQLIDLHREAGGS</sequence>
<organism evidence="1 2">
    <name type="scientific">Mycolicibacterium hassiacum (strain DSM 44199 / CIP 105218 / JCM 12690 / 3849)</name>
    <name type="common">Mycobacterium hassiacum</name>
    <dbReference type="NCBI Taxonomy" id="1122247"/>
    <lineage>
        <taxon>Bacteria</taxon>
        <taxon>Bacillati</taxon>
        <taxon>Actinomycetota</taxon>
        <taxon>Actinomycetes</taxon>
        <taxon>Mycobacteriales</taxon>
        <taxon>Mycobacteriaceae</taxon>
        <taxon>Mycolicibacterium</taxon>
    </lineage>
</organism>
<reference evidence="1 2" key="1">
    <citation type="journal article" date="2012" name="J. Bacteriol.">
        <title>Genome sequence of Mycobacterium hassiacum DSM 44199, a rare source of heat-stable mycobacterial proteins.</title>
        <authorList>
            <person name="Tiago I."/>
            <person name="Maranha A."/>
            <person name="Mendes V."/>
            <person name="Alarico S."/>
            <person name="Moynihan P.J."/>
            <person name="Clarke A.J."/>
            <person name="Macedo-Ribeiro S."/>
            <person name="Pereira P.J."/>
            <person name="Empadinhas N."/>
        </authorList>
    </citation>
    <scope>NUCLEOTIDE SEQUENCE [LARGE SCALE GENOMIC DNA]</scope>
    <source>
        <strain evidence="2">DSM 44199 / CIP 105218 / JCM 12690 / 3849</strain>
    </source>
</reference>
<dbReference type="InterPro" id="IPR001451">
    <property type="entry name" value="Hexapep"/>
</dbReference>
<dbReference type="PANTHER" id="PTHR13061">
    <property type="entry name" value="DYNACTIN SUBUNIT P25"/>
    <property type="match status" value="1"/>
</dbReference>
<dbReference type="PANTHER" id="PTHR13061:SF29">
    <property type="entry name" value="GAMMA CARBONIC ANHYDRASE-LIKE 1, MITOCHONDRIAL-RELATED"/>
    <property type="match status" value="1"/>
</dbReference>
<dbReference type="AlphaFoldDB" id="K5BF22"/>
<dbReference type="CDD" id="cd04645">
    <property type="entry name" value="LbH_gamma_CA_like"/>
    <property type="match status" value="1"/>
</dbReference>
<gene>
    <name evidence="1" type="ORF">C731_3267</name>
</gene>
<dbReference type="EMBL" id="AMRA01000094">
    <property type="protein sequence ID" value="EKF22751.1"/>
    <property type="molecule type" value="Genomic_DNA"/>
</dbReference>
<dbReference type="InterPro" id="IPR011004">
    <property type="entry name" value="Trimer_LpxA-like_sf"/>
</dbReference>
<accession>K5BF22</accession>
<evidence type="ECO:0000313" key="1">
    <source>
        <dbReference type="EMBL" id="EKF22751.1"/>
    </source>
</evidence>
<proteinExistence type="predicted"/>
<dbReference type="SUPFAM" id="SSF51161">
    <property type="entry name" value="Trimeric LpxA-like enzymes"/>
    <property type="match status" value="1"/>
</dbReference>
<dbReference type="Pfam" id="PF00132">
    <property type="entry name" value="Hexapep"/>
    <property type="match status" value="1"/>
</dbReference>
<dbReference type="GO" id="GO:0016740">
    <property type="term" value="F:transferase activity"/>
    <property type="evidence" value="ECO:0007669"/>
    <property type="project" value="UniProtKB-KW"/>
</dbReference>
<protein>
    <submittedName>
        <fullName evidence="1">Bacterial transferase hexapeptide family protein</fullName>
    </submittedName>
</protein>
<keyword evidence="2" id="KW-1185">Reference proteome</keyword>
<dbReference type="Gene3D" id="2.160.10.10">
    <property type="entry name" value="Hexapeptide repeat proteins"/>
    <property type="match status" value="1"/>
</dbReference>
<name>K5BF22_MYCHD</name>
<comment type="caution">
    <text evidence="1">The sequence shown here is derived from an EMBL/GenBank/DDBJ whole genome shotgun (WGS) entry which is preliminary data.</text>
</comment>
<dbReference type="PATRIC" id="fig|1122247.3.peg.3133"/>
<evidence type="ECO:0000313" key="2">
    <source>
        <dbReference type="Proteomes" id="UP000006265"/>
    </source>
</evidence>
<keyword evidence="1" id="KW-0808">Transferase</keyword>
<dbReference type="Proteomes" id="UP000006265">
    <property type="component" value="Unassembled WGS sequence"/>
</dbReference>
<dbReference type="eggNOG" id="COG0663">
    <property type="taxonomic scope" value="Bacteria"/>
</dbReference>
<dbReference type="STRING" id="1122247.GCA_000379865_00404"/>
<dbReference type="InterPro" id="IPR050484">
    <property type="entry name" value="Transf_Hexapept/Carb_Anhydrase"/>
</dbReference>